<sequence length="159" mass="18649">MKIFKFKESKRNAKRESVTIVTTGNLKFEVSYGELDFDFHTGRHTLPYDSLNVSYEIKADIFNENEKKSSYDLKEVCSIKYYKNKDKNIRKTMQNDVLEFIVGRGERGTVRKELENSVAESLRKAIEKEETSIFHEIIDDKIFNFNISFNINKDDLGLK</sequence>
<gene>
    <name evidence="1" type="ORF">fado_176</name>
</gene>
<keyword evidence="2" id="KW-1185">Reference proteome</keyword>
<proteinExistence type="predicted"/>
<dbReference type="Proteomes" id="UP000831021">
    <property type="component" value="Segment"/>
</dbReference>
<protein>
    <submittedName>
        <fullName evidence="1">Uncharacterized protein</fullName>
    </submittedName>
</protein>
<name>A0AAE9G9X1_9CAUD</name>
<evidence type="ECO:0000313" key="1">
    <source>
        <dbReference type="EMBL" id="UNY48891.1"/>
    </source>
</evidence>
<dbReference type="EMBL" id="OM236516">
    <property type="protein sequence ID" value="UNY48891.1"/>
    <property type="molecule type" value="Genomic_DNA"/>
</dbReference>
<reference evidence="1 2" key="1">
    <citation type="submission" date="2022-01" db="EMBL/GenBank/DDBJ databases">
        <authorList>
            <person name="Stokar-Avihail A."/>
        </authorList>
    </citation>
    <scope>NUCLEOTIDE SEQUENCE [LARGE SCALE GENOMIC DNA]</scope>
</reference>
<accession>A0AAE9G9X1</accession>
<evidence type="ECO:0000313" key="2">
    <source>
        <dbReference type="Proteomes" id="UP000831021"/>
    </source>
</evidence>
<organism evidence="1 2">
    <name type="scientific">Bacillus phage FADO</name>
    <dbReference type="NCBI Taxonomy" id="2917160"/>
    <lineage>
        <taxon>Viruses</taxon>
        <taxon>Duplodnaviria</taxon>
        <taxon>Heunggongvirae</taxon>
        <taxon>Uroviricota</taxon>
        <taxon>Caudoviricetes</taxon>
        <taxon>Heleneionescovirinae</taxon>
        <taxon>Zhangjivirus</taxon>
        <taxon>Zhangjivirus fado</taxon>
    </lineage>
</organism>